<evidence type="ECO:0000259" key="3">
    <source>
        <dbReference type="Pfam" id="PF07859"/>
    </source>
</evidence>
<accession>A0A5C4N5V1</accession>
<dbReference type="InterPro" id="IPR050300">
    <property type="entry name" value="GDXG_lipolytic_enzyme"/>
</dbReference>
<gene>
    <name evidence="4" type="ORF">FHG66_01985</name>
</gene>
<dbReference type="Pfam" id="PF07859">
    <property type="entry name" value="Abhydrolase_3"/>
    <property type="match status" value="1"/>
</dbReference>
<feature type="domain" description="Alpha/beta hydrolase fold-3" evidence="3">
    <location>
        <begin position="158"/>
        <end position="358"/>
    </location>
</feature>
<feature type="region of interest" description="Disordered" evidence="2">
    <location>
        <begin position="1"/>
        <end position="31"/>
    </location>
</feature>
<evidence type="ECO:0000256" key="1">
    <source>
        <dbReference type="ARBA" id="ARBA00022801"/>
    </source>
</evidence>
<protein>
    <submittedName>
        <fullName evidence="4">Alpha/beta hydrolase</fullName>
    </submittedName>
</protein>
<evidence type="ECO:0000313" key="4">
    <source>
        <dbReference type="EMBL" id="TNC52334.1"/>
    </source>
</evidence>
<dbReference type="AlphaFoldDB" id="A0A5C4N5V1"/>
<name>A0A5C4N5V1_9RHOB</name>
<evidence type="ECO:0000256" key="2">
    <source>
        <dbReference type="SAM" id="MobiDB-lite"/>
    </source>
</evidence>
<dbReference type="OrthoDB" id="9806180at2"/>
<dbReference type="SUPFAM" id="SSF53474">
    <property type="entry name" value="alpha/beta-Hydrolases"/>
    <property type="match status" value="1"/>
</dbReference>
<dbReference type="EMBL" id="VDFU01000002">
    <property type="protein sequence ID" value="TNC52334.1"/>
    <property type="molecule type" value="Genomic_DNA"/>
</dbReference>
<dbReference type="PANTHER" id="PTHR48081:SF8">
    <property type="entry name" value="ALPHA_BETA HYDROLASE FOLD-3 DOMAIN-CONTAINING PROTEIN-RELATED"/>
    <property type="match status" value="1"/>
</dbReference>
<proteinExistence type="predicted"/>
<evidence type="ECO:0000313" key="5">
    <source>
        <dbReference type="Proteomes" id="UP000305887"/>
    </source>
</evidence>
<keyword evidence="1 4" id="KW-0378">Hydrolase</keyword>
<comment type="caution">
    <text evidence="4">The sequence shown here is derived from an EMBL/GenBank/DDBJ whole genome shotgun (WGS) entry which is preliminary data.</text>
</comment>
<dbReference type="InterPro" id="IPR013094">
    <property type="entry name" value="AB_hydrolase_3"/>
</dbReference>
<organism evidence="4 5">
    <name type="scientific">Rubellimicrobium rubrum</name>
    <dbReference type="NCBI Taxonomy" id="2585369"/>
    <lineage>
        <taxon>Bacteria</taxon>
        <taxon>Pseudomonadati</taxon>
        <taxon>Pseudomonadota</taxon>
        <taxon>Alphaproteobacteria</taxon>
        <taxon>Rhodobacterales</taxon>
        <taxon>Roseobacteraceae</taxon>
        <taxon>Rubellimicrobium</taxon>
    </lineage>
</organism>
<dbReference type="Proteomes" id="UP000305887">
    <property type="component" value="Unassembled WGS sequence"/>
</dbReference>
<reference evidence="4 5" key="1">
    <citation type="submission" date="2019-06" db="EMBL/GenBank/DDBJ databases">
        <title>YIM 131921 draft genome.</title>
        <authorList>
            <person name="Jiang L."/>
        </authorList>
    </citation>
    <scope>NUCLEOTIDE SEQUENCE [LARGE SCALE GENOMIC DNA]</scope>
    <source>
        <strain evidence="4 5">YIM 131921</strain>
    </source>
</reference>
<dbReference type="GO" id="GO:0016787">
    <property type="term" value="F:hydrolase activity"/>
    <property type="evidence" value="ECO:0007669"/>
    <property type="project" value="UniProtKB-KW"/>
</dbReference>
<keyword evidence="5" id="KW-1185">Reference proteome</keyword>
<dbReference type="PANTHER" id="PTHR48081">
    <property type="entry name" value="AB HYDROLASE SUPERFAMILY PROTEIN C4A8.06C"/>
    <property type="match status" value="1"/>
</dbReference>
<dbReference type="InterPro" id="IPR029058">
    <property type="entry name" value="AB_hydrolase_fold"/>
</dbReference>
<sequence length="388" mass="42766">MIPVPETATGLLHRRQCDKAPSSRSRQISASDEAGIELGLTEPGVHLGGRTMLVRLSRCAHPWGHVQRCTVAPLTSTLWRPNGAPAPDDQASLVMRITEGVLRLRGHRLSDRVPSRSKRAEAGPSPWMRARYDVSRHEIQGRAVVTVRPRTGRASSHILYLHGGAYSRPLIRPHWWVVDRLIRATGSAVSVPHYPLAPESDHREAYRFLLATYAEMLRTKPDARPILAGDSAGGGLALGLALKLRDTGQPLPSRLILFSPWLDLTLTDPAVRDVEPMDAMLRIETLRQDGERWANGADPSSPYLSPLHADLQGLPPIQLFQGSRDLLAVDARSFAYRAEVAGHPIDYVEVPGGIHIYMAATWTPESRAAFRRIGTAIQESATLEPMVR</sequence>
<dbReference type="Gene3D" id="3.40.50.1820">
    <property type="entry name" value="alpha/beta hydrolase"/>
    <property type="match status" value="1"/>
</dbReference>